<keyword evidence="4" id="KW-1185">Reference proteome</keyword>
<dbReference type="InterPro" id="IPR001611">
    <property type="entry name" value="Leu-rich_rpt"/>
</dbReference>
<dbReference type="SUPFAM" id="SSF47473">
    <property type="entry name" value="EF-hand"/>
    <property type="match status" value="1"/>
</dbReference>
<proteinExistence type="predicted"/>
<evidence type="ECO:0000256" key="1">
    <source>
        <dbReference type="SAM" id="MobiDB-lite"/>
    </source>
</evidence>
<dbReference type="PANTHER" id="PTHR24114">
    <property type="entry name" value="LEUCINE RICH REPEAT FAMILY PROTEIN"/>
    <property type="match status" value="1"/>
</dbReference>
<dbReference type="Pfam" id="PF13499">
    <property type="entry name" value="EF-hand_7"/>
    <property type="match status" value="1"/>
</dbReference>
<feature type="compositionally biased region" description="Low complexity" evidence="1">
    <location>
        <begin position="34"/>
        <end position="49"/>
    </location>
</feature>
<dbReference type="InterPro" id="IPR011992">
    <property type="entry name" value="EF-hand-dom_pair"/>
</dbReference>
<dbReference type="OrthoDB" id="120976at2759"/>
<feature type="region of interest" description="Disordered" evidence="1">
    <location>
        <begin position="17"/>
        <end position="59"/>
    </location>
</feature>
<dbReference type="SMART" id="SM00368">
    <property type="entry name" value="LRR_RI"/>
    <property type="match status" value="7"/>
</dbReference>
<accession>A0A210QD31</accession>
<dbReference type="EMBL" id="NEDP02004118">
    <property type="protein sequence ID" value="OWF46622.1"/>
    <property type="molecule type" value="Genomic_DNA"/>
</dbReference>
<protein>
    <recommendedName>
        <fullName evidence="2">EF-hand domain-containing protein</fullName>
    </recommendedName>
</protein>
<dbReference type="InterPro" id="IPR002048">
    <property type="entry name" value="EF_hand_dom"/>
</dbReference>
<dbReference type="InterPro" id="IPR052394">
    <property type="entry name" value="LRR-containing"/>
</dbReference>
<feature type="domain" description="EF-hand" evidence="2">
    <location>
        <begin position="495"/>
        <end position="530"/>
    </location>
</feature>
<gene>
    <name evidence="3" type="ORF">KP79_PYT12794</name>
</gene>
<dbReference type="PANTHER" id="PTHR24114:SF2">
    <property type="entry name" value="F-BOX DOMAIN-CONTAINING PROTEIN-RELATED"/>
    <property type="match status" value="1"/>
</dbReference>
<organism evidence="3 4">
    <name type="scientific">Mizuhopecten yessoensis</name>
    <name type="common">Japanese scallop</name>
    <name type="synonym">Patinopecten yessoensis</name>
    <dbReference type="NCBI Taxonomy" id="6573"/>
    <lineage>
        <taxon>Eukaryota</taxon>
        <taxon>Metazoa</taxon>
        <taxon>Spiralia</taxon>
        <taxon>Lophotrochozoa</taxon>
        <taxon>Mollusca</taxon>
        <taxon>Bivalvia</taxon>
        <taxon>Autobranchia</taxon>
        <taxon>Pteriomorphia</taxon>
        <taxon>Pectinida</taxon>
        <taxon>Pectinoidea</taxon>
        <taxon>Pectinidae</taxon>
        <taxon>Mizuhopecten</taxon>
    </lineage>
</organism>
<dbReference type="InterPro" id="IPR032675">
    <property type="entry name" value="LRR_dom_sf"/>
</dbReference>
<dbReference type="Proteomes" id="UP000242188">
    <property type="component" value="Unassembled WGS sequence"/>
</dbReference>
<dbReference type="GO" id="GO:0005509">
    <property type="term" value="F:calcium ion binding"/>
    <property type="evidence" value="ECO:0007669"/>
    <property type="project" value="InterPro"/>
</dbReference>
<dbReference type="SUPFAM" id="SSF52047">
    <property type="entry name" value="RNI-like"/>
    <property type="match status" value="1"/>
</dbReference>
<sequence length="635" mass="72065">MDDLMYRMDTRERTFYERQSRFRKPKGLNRELSRLSSKSLSTGNLSSRSGESCFNGDSVSSVEVPPLPVIPDMSPTPTKKEYVEDYDYDANEDVKLEDVKTFVTPRRKTTKTADIYLLACKRCKATALSNYTRQLQAPMTASIDLANNLITAHDTKAIAVSLVRDKRIVSVDLSNNKLGPLGVMYISEMLVRNSTLMELDLSQTFPGPEGLEVLGEAMQHSGSLQVLKLEGNNIEHTEVKTIVKVMQSVRLQELYLGHNSLGYQGFSALASAIETNTTLRILDLQWNHIRRDSAKQVCKAIAANKGLRTLNLAWNGLGKEGCIALCRSLPKNVTLQELDLNSNRIDTTSLRFLLHGLVHNTCLKCVRIGRNPLTTDGAKAILRALQSSKKSVIQDLILEDVSVDDEFMTLLTKLQETKKMKVVHGEILSSGMNIKERKHDPHDLNRFDPVLVLVEYMRIDNLRLIDFFQYLDTTNREQLSRTDFRDGVANLRIPLTEHHLDIVMQTLDLKHDGYVDLEEFMTVQRDVQRQITNRTTRARRRTGKDDEGLLGLRKILKELIEKRNKENKEKAAARRFSLAWNSAVRQASNSRRFSDPVVSMSNEQQEKKNPVHLLEQLMKTDITGSTIPIPEEEVV</sequence>
<dbReference type="Pfam" id="PF13516">
    <property type="entry name" value="LRR_6"/>
    <property type="match status" value="5"/>
</dbReference>
<evidence type="ECO:0000313" key="4">
    <source>
        <dbReference type="Proteomes" id="UP000242188"/>
    </source>
</evidence>
<dbReference type="PROSITE" id="PS50222">
    <property type="entry name" value="EF_HAND_2"/>
    <property type="match status" value="1"/>
</dbReference>
<name>A0A210QD31_MIZYE</name>
<evidence type="ECO:0000313" key="3">
    <source>
        <dbReference type="EMBL" id="OWF46622.1"/>
    </source>
</evidence>
<dbReference type="AlphaFoldDB" id="A0A210QD31"/>
<dbReference type="Gene3D" id="1.10.238.10">
    <property type="entry name" value="EF-hand"/>
    <property type="match status" value="1"/>
</dbReference>
<evidence type="ECO:0000259" key="2">
    <source>
        <dbReference type="PROSITE" id="PS50222"/>
    </source>
</evidence>
<reference evidence="3 4" key="1">
    <citation type="journal article" date="2017" name="Nat. Ecol. Evol.">
        <title>Scallop genome provides insights into evolution of bilaterian karyotype and development.</title>
        <authorList>
            <person name="Wang S."/>
            <person name="Zhang J."/>
            <person name="Jiao W."/>
            <person name="Li J."/>
            <person name="Xun X."/>
            <person name="Sun Y."/>
            <person name="Guo X."/>
            <person name="Huan P."/>
            <person name="Dong B."/>
            <person name="Zhang L."/>
            <person name="Hu X."/>
            <person name="Sun X."/>
            <person name="Wang J."/>
            <person name="Zhao C."/>
            <person name="Wang Y."/>
            <person name="Wang D."/>
            <person name="Huang X."/>
            <person name="Wang R."/>
            <person name="Lv J."/>
            <person name="Li Y."/>
            <person name="Zhang Z."/>
            <person name="Liu B."/>
            <person name="Lu W."/>
            <person name="Hui Y."/>
            <person name="Liang J."/>
            <person name="Zhou Z."/>
            <person name="Hou R."/>
            <person name="Li X."/>
            <person name="Liu Y."/>
            <person name="Li H."/>
            <person name="Ning X."/>
            <person name="Lin Y."/>
            <person name="Zhao L."/>
            <person name="Xing Q."/>
            <person name="Dou J."/>
            <person name="Li Y."/>
            <person name="Mao J."/>
            <person name="Guo H."/>
            <person name="Dou H."/>
            <person name="Li T."/>
            <person name="Mu C."/>
            <person name="Jiang W."/>
            <person name="Fu Q."/>
            <person name="Fu X."/>
            <person name="Miao Y."/>
            <person name="Liu J."/>
            <person name="Yu Q."/>
            <person name="Li R."/>
            <person name="Liao H."/>
            <person name="Li X."/>
            <person name="Kong Y."/>
            <person name="Jiang Z."/>
            <person name="Chourrout D."/>
            <person name="Li R."/>
            <person name="Bao Z."/>
        </authorList>
    </citation>
    <scope>NUCLEOTIDE SEQUENCE [LARGE SCALE GENOMIC DNA]</scope>
    <source>
        <strain evidence="3 4">PY_sf001</strain>
    </source>
</reference>
<comment type="caution">
    <text evidence="3">The sequence shown here is derived from an EMBL/GenBank/DDBJ whole genome shotgun (WGS) entry which is preliminary data.</text>
</comment>
<dbReference type="Gene3D" id="3.80.10.10">
    <property type="entry name" value="Ribonuclease Inhibitor"/>
    <property type="match status" value="1"/>
</dbReference>